<reference evidence="2" key="1">
    <citation type="submission" date="2016-06" db="EMBL/GenBank/DDBJ databases">
        <authorList>
            <person name="Sutton G."/>
            <person name="Brinkac L."/>
            <person name="Sanka R."/>
            <person name="Adams M."/>
            <person name="Lau E."/>
            <person name="Sam S."/>
            <person name="Sreng N."/>
            <person name="Him V."/>
            <person name="Kerleguer A."/>
            <person name="Cheng S."/>
        </authorList>
    </citation>
    <scope>NUCLEOTIDE SEQUENCE [LARGE SCALE GENOMIC DNA]</scope>
    <source>
        <strain evidence="2">E1876</strain>
    </source>
</reference>
<protein>
    <submittedName>
        <fullName evidence="1">Uncharacterized protein</fullName>
    </submittedName>
</protein>
<proteinExistence type="predicted"/>
<name>A0A1A2XXG5_MYCSD</name>
<comment type="caution">
    <text evidence="1">The sequence shown here is derived from an EMBL/GenBank/DDBJ whole genome shotgun (WGS) entry which is preliminary data.</text>
</comment>
<dbReference type="AlphaFoldDB" id="A0A1A2XXG5"/>
<accession>A0A1A2XXG5</accession>
<organism evidence="1 2">
    <name type="scientific">Mycolicibacter sinensis (strain JDM601)</name>
    <name type="common">Mycobacterium sinense</name>
    <dbReference type="NCBI Taxonomy" id="875328"/>
    <lineage>
        <taxon>Bacteria</taxon>
        <taxon>Bacillati</taxon>
        <taxon>Actinomycetota</taxon>
        <taxon>Actinomycetes</taxon>
        <taxon>Mycobacteriales</taxon>
        <taxon>Mycobacteriaceae</taxon>
        <taxon>Mycolicibacter</taxon>
    </lineage>
</organism>
<dbReference type="EMBL" id="LZKG01000083">
    <property type="protein sequence ID" value="OBI29838.1"/>
    <property type="molecule type" value="Genomic_DNA"/>
</dbReference>
<dbReference type="Proteomes" id="UP000093943">
    <property type="component" value="Unassembled WGS sequence"/>
</dbReference>
<evidence type="ECO:0000313" key="1">
    <source>
        <dbReference type="EMBL" id="OBI29838.1"/>
    </source>
</evidence>
<gene>
    <name evidence="1" type="ORF">A5710_20810</name>
</gene>
<evidence type="ECO:0000313" key="2">
    <source>
        <dbReference type="Proteomes" id="UP000093943"/>
    </source>
</evidence>
<sequence>MDLPGGSPFVHGMPTKEELLLLALNIESRNLGVSLDAVIHRYADDLATARELDKPLHLFYIEKNKILADVARQIGRPFRTRYDGLKSRVFTPWVPDLHA</sequence>